<dbReference type="Proteomes" id="UP000694402">
    <property type="component" value="Unassembled WGS sequence"/>
</dbReference>
<evidence type="ECO:0000256" key="2">
    <source>
        <dbReference type="ARBA" id="ARBA00008392"/>
    </source>
</evidence>
<sequence>MTGQGRNLVGPGRAKVRLGARPNDYLAIVLVDLLACWLHSRGLNTFQMHCIRWIWVFCFLSAGYTVGPKPLIDLLRQRSRPYLFSNSLPPPVVGCATRAVELLLASNEVAQSVGDNTMRFRNKMTEAEFTISGSDHPICPVMLGDARLASLMADDMLKLGVYVIGFSYPVVPKGKARIRVQISAAHTDQDIDHAVDAFIQTGRKHGVVS</sequence>
<comment type="cofactor">
    <cofactor evidence="1">
        <name>pyridoxal 5'-phosphate</name>
        <dbReference type="ChEBI" id="CHEBI:597326"/>
    </cofactor>
</comment>
<dbReference type="InterPro" id="IPR004839">
    <property type="entry name" value="Aminotransferase_I/II_large"/>
</dbReference>
<comment type="similarity">
    <text evidence="2">Belongs to the class-II pyridoxal-phosphate-dependent aminotransferase family.</text>
</comment>
<dbReference type="InterPro" id="IPR015421">
    <property type="entry name" value="PyrdxlP-dep_Trfase_major"/>
</dbReference>
<evidence type="ECO:0000313" key="7">
    <source>
        <dbReference type="Proteomes" id="UP000694402"/>
    </source>
</evidence>
<reference evidence="6" key="2">
    <citation type="submission" date="2025-09" db="UniProtKB">
        <authorList>
            <consortium name="Ensembl"/>
        </authorList>
    </citation>
    <scope>IDENTIFICATION</scope>
</reference>
<dbReference type="Gene3D" id="3.40.640.10">
    <property type="entry name" value="Type I PLP-dependent aspartate aminotransferase-like (Major domain)"/>
    <property type="match status" value="1"/>
</dbReference>
<dbReference type="Ensembl" id="ENSOTST00005106570.2">
    <property type="protein sequence ID" value="ENSOTSP00005098486.2"/>
    <property type="gene ID" value="ENSOTSG00005078444.1"/>
</dbReference>
<dbReference type="SUPFAM" id="SSF53383">
    <property type="entry name" value="PLP-dependent transferases"/>
    <property type="match status" value="1"/>
</dbReference>
<protein>
    <recommendedName>
        <fullName evidence="5">Aminotransferase class I/classII large domain-containing protein</fullName>
    </recommendedName>
</protein>
<dbReference type="GO" id="GO:0005739">
    <property type="term" value="C:mitochondrion"/>
    <property type="evidence" value="ECO:0007669"/>
    <property type="project" value="TreeGrafter"/>
</dbReference>
<dbReference type="GO" id="GO:0030170">
    <property type="term" value="F:pyridoxal phosphate binding"/>
    <property type="evidence" value="ECO:0007669"/>
    <property type="project" value="InterPro"/>
</dbReference>
<feature type="domain" description="Aminotransferase class I/classII large" evidence="5">
    <location>
        <begin position="63"/>
        <end position="198"/>
    </location>
</feature>
<dbReference type="GeneTree" id="ENSGT00940000155729"/>
<dbReference type="AlphaFoldDB" id="A0A8C8JZC6"/>
<dbReference type="Pfam" id="PF00155">
    <property type="entry name" value="Aminotran_1_2"/>
    <property type="match status" value="1"/>
</dbReference>
<dbReference type="InterPro" id="IPR015422">
    <property type="entry name" value="PyrdxlP-dep_Trfase_small"/>
</dbReference>
<accession>A0A8C8JZC6</accession>
<dbReference type="GO" id="GO:0016746">
    <property type="term" value="F:acyltransferase activity"/>
    <property type="evidence" value="ECO:0007669"/>
    <property type="project" value="UniProtKB-KW"/>
</dbReference>
<keyword evidence="4" id="KW-0012">Acyltransferase</keyword>
<name>A0A8C8JZC6_ONCTS</name>
<evidence type="ECO:0000313" key="6">
    <source>
        <dbReference type="Ensembl" id="ENSOTSP00005098486.2"/>
    </source>
</evidence>
<organism evidence="6 7">
    <name type="scientific">Oncorhynchus tshawytscha</name>
    <name type="common">Chinook salmon</name>
    <name type="synonym">Salmo tshawytscha</name>
    <dbReference type="NCBI Taxonomy" id="74940"/>
    <lineage>
        <taxon>Eukaryota</taxon>
        <taxon>Metazoa</taxon>
        <taxon>Chordata</taxon>
        <taxon>Craniata</taxon>
        <taxon>Vertebrata</taxon>
        <taxon>Euteleostomi</taxon>
        <taxon>Actinopterygii</taxon>
        <taxon>Neopterygii</taxon>
        <taxon>Teleostei</taxon>
        <taxon>Protacanthopterygii</taxon>
        <taxon>Salmoniformes</taxon>
        <taxon>Salmonidae</taxon>
        <taxon>Salmoninae</taxon>
        <taxon>Oncorhynchus</taxon>
    </lineage>
</organism>
<dbReference type="InterPro" id="IPR050087">
    <property type="entry name" value="AON_synthase_class-II"/>
</dbReference>
<dbReference type="PANTHER" id="PTHR13693">
    <property type="entry name" value="CLASS II AMINOTRANSFERASE/8-AMINO-7-OXONONANOATE SYNTHASE"/>
    <property type="match status" value="1"/>
</dbReference>
<dbReference type="Gene3D" id="3.90.1150.10">
    <property type="entry name" value="Aspartate Aminotransferase, domain 1"/>
    <property type="match status" value="1"/>
</dbReference>
<evidence type="ECO:0000259" key="5">
    <source>
        <dbReference type="Pfam" id="PF00155"/>
    </source>
</evidence>
<keyword evidence="7" id="KW-1185">Reference proteome</keyword>
<dbReference type="InterPro" id="IPR015424">
    <property type="entry name" value="PyrdxlP-dep_Trfase"/>
</dbReference>
<proteinExistence type="inferred from homology"/>
<dbReference type="PANTHER" id="PTHR13693:SF102">
    <property type="entry name" value="2-AMINO-3-KETOBUTYRATE COENZYME A LIGASE, MITOCHONDRIAL"/>
    <property type="match status" value="1"/>
</dbReference>
<gene>
    <name evidence="6" type="primary">GCAT</name>
</gene>
<keyword evidence="3" id="KW-0808">Transferase</keyword>
<reference evidence="6" key="1">
    <citation type="submission" date="2025-08" db="UniProtKB">
        <authorList>
            <consortium name="Ensembl"/>
        </authorList>
    </citation>
    <scope>IDENTIFICATION</scope>
</reference>
<evidence type="ECO:0000256" key="1">
    <source>
        <dbReference type="ARBA" id="ARBA00001933"/>
    </source>
</evidence>
<evidence type="ECO:0000256" key="4">
    <source>
        <dbReference type="ARBA" id="ARBA00023315"/>
    </source>
</evidence>
<evidence type="ECO:0000256" key="3">
    <source>
        <dbReference type="ARBA" id="ARBA00022679"/>
    </source>
</evidence>